<evidence type="ECO:0008006" key="5">
    <source>
        <dbReference type="Google" id="ProtNLM"/>
    </source>
</evidence>
<sequence length="185" mass="22223">MIARIKTLIKAYVYEGLDKLEDPAIMVKQYKRDIKKRMEELEENIQKQCREEKNLQYRLNELKELFDRKEEQAKTAVQAEDDELARKILLSKKEVWSLIKQLEQELYQNKEDRADAKVELEQLQLKYKQLKEKDLELIVRIQHLKNSKEPDLTKGEDSPNTKLKQLKNQEEEIENELRLLKAKNQ</sequence>
<comment type="similarity">
    <text evidence="1">Belongs to the PspA/Vipp/IM30 family.</text>
</comment>
<dbReference type="Proteomes" id="UP000018896">
    <property type="component" value="Unassembled WGS sequence"/>
</dbReference>
<accession>W4QUC1</accession>
<protein>
    <recommendedName>
        <fullName evidence="5">PspA/IM30 family protein</fullName>
    </recommendedName>
</protein>
<proteinExistence type="inferred from homology"/>
<dbReference type="OrthoDB" id="9779630at2"/>
<evidence type="ECO:0000313" key="4">
    <source>
        <dbReference type="Proteomes" id="UP000018896"/>
    </source>
</evidence>
<dbReference type="InterPro" id="IPR007157">
    <property type="entry name" value="PspA_VIPP1"/>
</dbReference>
<reference evidence="3 4" key="1">
    <citation type="journal article" date="2014" name="Genome Announc.">
        <title>Draft Genome Sequences of Three Alkaliphilic Bacillus Strains, Bacillus wakoensis JCM 9140T, Bacillus akibai JCM 9157T, and Bacillus hemicellulosilyticus JCM 9152T.</title>
        <authorList>
            <person name="Yuki M."/>
            <person name="Oshima K."/>
            <person name="Suda W."/>
            <person name="Oshida Y."/>
            <person name="Kitamura K."/>
            <person name="Iida T."/>
            <person name="Hattori M."/>
            <person name="Ohkuma M."/>
        </authorList>
    </citation>
    <scope>NUCLEOTIDE SEQUENCE [LARGE SCALE GENOMIC DNA]</scope>
    <source>
        <strain evidence="3 4">JCM 9157</strain>
    </source>
</reference>
<comment type="caution">
    <text evidence="3">The sequence shown here is derived from an EMBL/GenBank/DDBJ whole genome shotgun (WGS) entry which is preliminary data.</text>
</comment>
<gene>
    <name evidence="3" type="ORF">JCM9157_2803</name>
</gene>
<dbReference type="PANTHER" id="PTHR31088:SF6">
    <property type="entry name" value="PHAGE SHOCK PROTEIN A"/>
    <property type="match status" value="1"/>
</dbReference>
<organism evidence="3 4">
    <name type="scientific">Halalkalibacter akibai (strain ATCC 43226 / DSM 21942 / CIP 109018 / JCM 9157 / 1139)</name>
    <name type="common">Bacillus akibai</name>
    <dbReference type="NCBI Taxonomy" id="1236973"/>
    <lineage>
        <taxon>Bacteria</taxon>
        <taxon>Bacillati</taxon>
        <taxon>Bacillota</taxon>
        <taxon>Bacilli</taxon>
        <taxon>Bacillales</taxon>
        <taxon>Bacillaceae</taxon>
        <taxon>Halalkalibacter</taxon>
    </lineage>
</organism>
<dbReference type="STRING" id="1236973.JCM9157_2803"/>
<dbReference type="eggNOG" id="COG1842">
    <property type="taxonomic scope" value="Bacteria"/>
</dbReference>
<feature type="compositionally biased region" description="Basic and acidic residues" evidence="2">
    <location>
        <begin position="148"/>
        <end position="159"/>
    </location>
</feature>
<dbReference type="PANTHER" id="PTHR31088">
    <property type="entry name" value="MEMBRANE-ASSOCIATED PROTEIN VIPP1, CHLOROPLASTIC"/>
    <property type="match status" value="1"/>
</dbReference>
<evidence type="ECO:0000313" key="3">
    <source>
        <dbReference type="EMBL" id="GAE35686.1"/>
    </source>
</evidence>
<dbReference type="EMBL" id="BAUV01000021">
    <property type="protein sequence ID" value="GAE35686.1"/>
    <property type="molecule type" value="Genomic_DNA"/>
</dbReference>
<keyword evidence="4" id="KW-1185">Reference proteome</keyword>
<dbReference type="AlphaFoldDB" id="W4QUC1"/>
<name>W4QUC1_HALA3</name>
<dbReference type="Pfam" id="PF04012">
    <property type="entry name" value="PspA_IM30"/>
    <property type="match status" value="1"/>
</dbReference>
<feature type="region of interest" description="Disordered" evidence="2">
    <location>
        <begin position="148"/>
        <end position="168"/>
    </location>
</feature>
<evidence type="ECO:0000256" key="2">
    <source>
        <dbReference type="SAM" id="MobiDB-lite"/>
    </source>
</evidence>
<evidence type="ECO:0000256" key="1">
    <source>
        <dbReference type="ARBA" id="ARBA00043985"/>
    </source>
</evidence>
<dbReference type="RefSeq" id="WP_035665194.1">
    <property type="nucleotide sequence ID" value="NZ_BAUV01000021.1"/>
</dbReference>